<dbReference type="Gene3D" id="3.90.1720.10">
    <property type="entry name" value="endopeptidase domain like (from Nostoc punctiforme)"/>
    <property type="match status" value="1"/>
</dbReference>
<dbReference type="EMBL" id="FOOY01000014">
    <property type="protein sequence ID" value="SFG60885.1"/>
    <property type="molecule type" value="Genomic_DNA"/>
</dbReference>
<dbReference type="RefSeq" id="WP_093672893.1">
    <property type="nucleotide sequence ID" value="NZ_FOOY01000014.1"/>
</dbReference>
<sequence length="184" mass="20887">MYAYILLTHSKTLPAQLVRLWTGDAYSHAAISLDSPMTAYSFGRKGKLNFLNGGFIEEQFATMDQETQISILRLPITQKAYYRARILLAYFQDYGYCYHYNFKGIIGIMLHHRIGRRNAYFCSQFVSTLLEKSGAYFFSKPACFIKPCDFLELNEAEILYSGTLAQYLSSNADLDGSAAAAQWA</sequence>
<organism evidence="1 2">
    <name type="scientific">Sporolactobacillus nakayamae</name>
    <dbReference type="NCBI Taxonomy" id="269670"/>
    <lineage>
        <taxon>Bacteria</taxon>
        <taxon>Bacillati</taxon>
        <taxon>Bacillota</taxon>
        <taxon>Bacilli</taxon>
        <taxon>Bacillales</taxon>
        <taxon>Sporolactobacillaceae</taxon>
        <taxon>Sporolactobacillus</taxon>
    </lineage>
</organism>
<evidence type="ECO:0000313" key="2">
    <source>
        <dbReference type="Proteomes" id="UP000198752"/>
    </source>
</evidence>
<evidence type="ECO:0008006" key="3">
    <source>
        <dbReference type="Google" id="ProtNLM"/>
    </source>
</evidence>
<dbReference type="Proteomes" id="UP000198752">
    <property type="component" value="Unassembled WGS sequence"/>
</dbReference>
<reference evidence="2" key="1">
    <citation type="submission" date="2016-10" db="EMBL/GenBank/DDBJ databases">
        <authorList>
            <person name="Varghese N."/>
            <person name="Submissions S."/>
        </authorList>
    </citation>
    <scope>NUCLEOTIDE SEQUENCE [LARGE SCALE GENOMIC DNA]</scope>
    <source>
        <strain evidence="2">ATCC 700379</strain>
    </source>
</reference>
<dbReference type="STRING" id="269670.SAMN02982927_02199"/>
<proteinExistence type="predicted"/>
<keyword evidence="2" id="KW-1185">Reference proteome</keyword>
<name>A0A1I2T7L7_9BACL</name>
<gene>
    <name evidence="1" type="ORF">SAMN02982927_02199</name>
</gene>
<dbReference type="InterPro" id="IPR038765">
    <property type="entry name" value="Papain-like_cys_pep_sf"/>
</dbReference>
<dbReference type="SUPFAM" id="SSF54001">
    <property type="entry name" value="Cysteine proteinases"/>
    <property type="match status" value="1"/>
</dbReference>
<evidence type="ECO:0000313" key="1">
    <source>
        <dbReference type="EMBL" id="SFG60885.1"/>
    </source>
</evidence>
<accession>A0A1I2T7L7</accession>
<protein>
    <recommendedName>
        <fullName evidence="3">Permuted papain-like amidase enzyme, YaeF/YiiX, C92 family</fullName>
    </recommendedName>
</protein>
<dbReference type="AlphaFoldDB" id="A0A1I2T7L7"/>